<accession>A0A551XH97</accession>
<gene>
    <name evidence="1" type="ORF">EWV85_17770</name>
</gene>
<reference evidence="1 2" key="1">
    <citation type="submission" date="2019-01" db="EMBL/GenBank/DDBJ databases">
        <title>Coherence of Microcystis species and biogeography revealed through population genomics.</title>
        <authorList>
            <person name="Perez-Carrascal O.M."/>
            <person name="Terrat Y."/>
            <person name="Giani A."/>
            <person name="Fortin N."/>
            <person name="Tromas N."/>
            <person name="Shapiro B.J."/>
        </authorList>
    </citation>
    <scope>NUCLEOTIDE SEQUENCE [LARGE SCALE GENOMIC DNA]</scope>
    <source>
        <strain evidence="1">Ma_QC_C_20070703_M131</strain>
    </source>
</reference>
<proteinExistence type="predicted"/>
<protein>
    <submittedName>
        <fullName evidence="1">Uncharacterized protein</fullName>
    </submittedName>
</protein>
<sequence length="64" mass="7344">MLTKHWESSLTFLNWSHQSGIVLKVTALINVQGTFPKIDRWSSKTPIRERTLRPTTAKIPQLSP</sequence>
<dbReference type="EMBL" id="SFCA01000187">
    <property type="protein sequence ID" value="TRT48088.1"/>
    <property type="molecule type" value="Genomic_DNA"/>
</dbReference>
<comment type="caution">
    <text evidence="1">The sequence shown here is derived from an EMBL/GenBank/DDBJ whole genome shotgun (WGS) entry which is preliminary data.</text>
</comment>
<evidence type="ECO:0000313" key="1">
    <source>
        <dbReference type="EMBL" id="TRT48088.1"/>
    </source>
</evidence>
<evidence type="ECO:0000313" key="2">
    <source>
        <dbReference type="Proteomes" id="UP000316443"/>
    </source>
</evidence>
<dbReference type="Proteomes" id="UP000316443">
    <property type="component" value="Unassembled WGS sequence"/>
</dbReference>
<dbReference type="AlphaFoldDB" id="A0A551XH97"/>
<organism evidence="1 2">
    <name type="scientific">Microcystis aeruginosa Ma_QC_C_20070703_M131</name>
    <dbReference type="NCBI Taxonomy" id="2486263"/>
    <lineage>
        <taxon>Bacteria</taxon>
        <taxon>Bacillati</taxon>
        <taxon>Cyanobacteriota</taxon>
        <taxon>Cyanophyceae</taxon>
        <taxon>Oscillatoriophycideae</taxon>
        <taxon>Chroococcales</taxon>
        <taxon>Microcystaceae</taxon>
        <taxon>Microcystis</taxon>
    </lineage>
</organism>
<name>A0A551XH97_MICAE</name>